<dbReference type="InterPro" id="IPR036291">
    <property type="entry name" value="NAD(P)-bd_dom_sf"/>
</dbReference>
<gene>
    <name evidence="4" type="ORF">LTR09_003988</name>
</gene>
<proteinExistence type="inferred from homology"/>
<organism evidence="4 5">
    <name type="scientific">Extremus antarcticus</name>
    <dbReference type="NCBI Taxonomy" id="702011"/>
    <lineage>
        <taxon>Eukaryota</taxon>
        <taxon>Fungi</taxon>
        <taxon>Dikarya</taxon>
        <taxon>Ascomycota</taxon>
        <taxon>Pezizomycotina</taxon>
        <taxon>Dothideomycetes</taxon>
        <taxon>Dothideomycetidae</taxon>
        <taxon>Mycosphaerellales</taxon>
        <taxon>Extremaceae</taxon>
        <taxon>Extremus</taxon>
    </lineage>
</organism>
<dbReference type="PANTHER" id="PTHR43477">
    <property type="entry name" value="DIHYDROANTICAPSIN 7-DEHYDROGENASE"/>
    <property type="match status" value="1"/>
</dbReference>
<evidence type="ECO:0000313" key="5">
    <source>
        <dbReference type="Proteomes" id="UP001271007"/>
    </source>
</evidence>
<evidence type="ECO:0000256" key="1">
    <source>
        <dbReference type="ARBA" id="ARBA00006484"/>
    </source>
</evidence>
<dbReference type="Proteomes" id="UP001271007">
    <property type="component" value="Unassembled WGS sequence"/>
</dbReference>
<name>A0AAJ0DQU4_9PEZI</name>
<dbReference type="PANTHER" id="PTHR43477:SF1">
    <property type="entry name" value="DIHYDROANTICAPSIN 7-DEHYDROGENASE"/>
    <property type="match status" value="1"/>
</dbReference>
<comment type="similarity">
    <text evidence="1">Belongs to the short-chain dehydrogenases/reductases (SDR) family.</text>
</comment>
<dbReference type="InterPro" id="IPR057571">
    <property type="entry name" value="SDR_PhqE-like"/>
</dbReference>
<keyword evidence="2" id="KW-0521">NADP</keyword>
<keyword evidence="5" id="KW-1185">Reference proteome</keyword>
<dbReference type="EMBL" id="JAWDJX010000010">
    <property type="protein sequence ID" value="KAK3054830.1"/>
    <property type="molecule type" value="Genomic_DNA"/>
</dbReference>
<protein>
    <submittedName>
        <fullName evidence="4">Uncharacterized protein</fullName>
    </submittedName>
</protein>
<evidence type="ECO:0000313" key="4">
    <source>
        <dbReference type="EMBL" id="KAK3054830.1"/>
    </source>
</evidence>
<reference evidence="4" key="1">
    <citation type="submission" date="2023-04" db="EMBL/GenBank/DDBJ databases">
        <title>Black Yeasts Isolated from many extreme environments.</title>
        <authorList>
            <person name="Coleine C."/>
            <person name="Stajich J.E."/>
            <person name="Selbmann L."/>
        </authorList>
    </citation>
    <scope>NUCLEOTIDE SEQUENCE</scope>
    <source>
        <strain evidence="4">CCFEE 5312</strain>
    </source>
</reference>
<dbReference type="Gene3D" id="3.40.50.720">
    <property type="entry name" value="NAD(P)-binding Rossmann-like Domain"/>
    <property type="match status" value="1"/>
</dbReference>
<dbReference type="SUPFAM" id="SSF51735">
    <property type="entry name" value="NAD(P)-binding Rossmann-fold domains"/>
    <property type="match status" value="1"/>
</dbReference>
<evidence type="ECO:0000256" key="2">
    <source>
        <dbReference type="ARBA" id="ARBA00022857"/>
    </source>
</evidence>
<dbReference type="InterPro" id="IPR002347">
    <property type="entry name" value="SDR_fam"/>
</dbReference>
<dbReference type="AlphaFoldDB" id="A0AAJ0DQU4"/>
<evidence type="ECO:0000256" key="3">
    <source>
        <dbReference type="ARBA" id="ARBA00023002"/>
    </source>
</evidence>
<keyword evidence="3" id="KW-0560">Oxidoreductase</keyword>
<accession>A0AAJ0DQU4</accession>
<comment type="caution">
    <text evidence="4">The sequence shown here is derived from an EMBL/GenBank/DDBJ whole genome shotgun (WGS) entry which is preliminary data.</text>
</comment>
<dbReference type="PRINTS" id="PR00081">
    <property type="entry name" value="GDHRDH"/>
</dbReference>
<dbReference type="GO" id="GO:0016491">
    <property type="term" value="F:oxidoreductase activity"/>
    <property type="evidence" value="ECO:0007669"/>
    <property type="project" value="UniProtKB-KW"/>
</dbReference>
<dbReference type="Pfam" id="PF23441">
    <property type="entry name" value="SDR"/>
    <property type="match status" value="1"/>
</dbReference>
<sequence length="257" mass="27317">MAQNKQNNVLVVGGSSGIGLATARLALRQLPGTNVIISSSNKDKLTKAAEELKSDAPSGGHIIDYVVGDISHLDTQFDDVEAILKASTEKFGGKIDHIVWTAGSASTPPQEDKPSHKTALQSATTRVFGPATLFQLGKMYMTDTRHSSITISSGVAIYRPVAALAPYTAGASIEPLSRGLAVSLAPIRSNFVVLGAVQTPLLERFAGNEEMMEWFKSRSLTKTIGQADEAAEAYLFSMRCAYVTGTRIDCDGGNLLV</sequence>
<dbReference type="InterPro" id="IPR051122">
    <property type="entry name" value="SDR_DHRS6-like"/>
</dbReference>